<name>C8PLR5_9BACT</name>
<protein>
    <submittedName>
        <fullName evidence="1">Uncharacterized protein</fullName>
    </submittedName>
</protein>
<gene>
    <name evidence="1" type="ORF">CAMGR0001_2075</name>
</gene>
<sequence length="40" mass="4989">MEEIYIRKMVKIIKQSLPFKFYEILYENAHFSIKEVKFSF</sequence>
<organism evidence="1 2">
    <name type="scientific">Campylobacter gracilis RM3268</name>
    <dbReference type="NCBI Taxonomy" id="553220"/>
    <lineage>
        <taxon>Bacteria</taxon>
        <taxon>Pseudomonadati</taxon>
        <taxon>Campylobacterota</taxon>
        <taxon>Epsilonproteobacteria</taxon>
        <taxon>Campylobacterales</taxon>
        <taxon>Campylobacteraceae</taxon>
        <taxon>Campylobacter</taxon>
    </lineage>
</organism>
<accession>C8PLR5</accession>
<keyword evidence="2" id="KW-1185">Reference proteome</keyword>
<dbReference type="Proteomes" id="UP000005709">
    <property type="component" value="Unassembled WGS sequence"/>
</dbReference>
<dbReference type="EMBL" id="ACYG01000032">
    <property type="protein sequence ID" value="EEV16377.1"/>
    <property type="molecule type" value="Genomic_DNA"/>
</dbReference>
<comment type="caution">
    <text evidence="1">The sequence shown here is derived from an EMBL/GenBank/DDBJ whole genome shotgun (WGS) entry which is preliminary data.</text>
</comment>
<reference evidence="1 2" key="1">
    <citation type="submission" date="2009-07" db="EMBL/GenBank/DDBJ databases">
        <authorList>
            <person name="Madupu R."/>
            <person name="Sebastian Y."/>
            <person name="Durkin A.S."/>
            <person name="Torralba M."/>
            <person name="Methe B."/>
            <person name="Sutton G.G."/>
            <person name="Strausberg R.L."/>
            <person name="Nelson K.E."/>
        </authorList>
    </citation>
    <scope>NUCLEOTIDE SEQUENCE [LARGE SCALE GENOMIC DNA]</scope>
    <source>
        <strain evidence="1 2">RM3268</strain>
    </source>
</reference>
<evidence type="ECO:0000313" key="2">
    <source>
        <dbReference type="Proteomes" id="UP000005709"/>
    </source>
</evidence>
<evidence type="ECO:0000313" key="1">
    <source>
        <dbReference type="EMBL" id="EEV16377.1"/>
    </source>
</evidence>
<dbReference type="AlphaFoldDB" id="C8PLR5"/>
<proteinExistence type="predicted"/>